<dbReference type="Proteomes" id="UP000663829">
    <property type="component" value="Unassembled WGS sequence"/>
</dbReference>
<organism evidence="2 5">
    <name type="scientific">Didymodactylos carnosus</name>
    <dbReference type="NCBI Taxonomy" id="1234261"/>
    <lineage>
        <taxon>Eukaryota</taxon>
        <taxon>Metazoa</taxon>
        <taxon>Spiralia</taxon>
        <taxon>Gnathifera</taxon>
        <taxon>Rotifera</taxon>
        <taxon>Eurotatoria</taxon>
        <taxon>Bdelloidea</taxon>
        <taxon>Philodinida</taxon>
        <taxon>Philodinidae</taxon>
        <taxon>Didymodactylos</taxon>
    </lineage>
</organism>
<protein>
    <submittedName>
        <fullName evidence="2">Uncharacterized protein</fullName>
    </submittedName>
</protein>
<evidence type="ECO:0000313" key="5">
    <source>
        <dbReference type="Proteomes" id="UP000663829"/>
    </source>
</evidence>
<dbReference type="EMBL" id="CAJOBA010003911">
    <property type="protein sequence ID" value="CAF3696971.1"/>
    <property type="molecule type" value="Genomic_DNA"/>
</dbReference>
<evidence type="ECO:0000313" key="1">
    <source>
        <dbReference type="EMBL" id="CAF0919219.1"/>
    </source>
</evidence>
<gene>
    <name evidence="2" type="ORF">GPM918_LOCUS21522</name>
    <name evidence="1" type="ORF">OVA965_LOCUS10530</name>
    <name evidence="4" type="ORF">SRO942_LOCUS21519</name>
    <name evidence="3" type="ORF">TMI583_LOCUS10527</name>
</gene>
<accession>A0A814TD22</accession>
<dbReference type="EMBL" id="CAJOBC010007101">
    <property type="protein sequence ID" value="CAF3921298.1"/>
    <property type="molecule type" value="Genomic_DNA"/>
</dbReference>
<comment type="caution">
    <text evidence="2">The sequence shown here is derived from an EMBL/GenBank/DDBJ whole genome shotgun (WGS) entry which is preliminary data.</text>
</comment>
<dbReference type="EMBL" id="CAJNOQ010007102">
    <property type="protein sequence ID" value="CAF1157880.1"/>
    <property type="molecule type" value="Genomic_DNA"/>
</dbReference>
<evidence type="ECO:0000313" key="4">
    <source>
        <dbReference type="EMBL" id="CAF3921298.1"/>
    </source>
</evidence>
<dbReference type="Proteomes" id="UP000677228">
    <property type="component" value="Unassembled WGS sequence"/>
</dbReference>
<dbReference type="Proteomes" id="UP000681722">
    <property type="component" value="Unassembled WGS sequence"/>
</dbReference>
<evidence type="ECO:0000313" key="3">
    <source>
        <dbReference type="EMBL" id="CAF3696971.1"/>
    </source>
</evidence>
<reference evidence="2" key="1">
    <citation type="submission" date="2021-02" db="EMBL/GenBank/DDBJ databases">
        <authorList>
            <person name="Nowell W R."/>
        </authorList>
    </citation>
    <scope>NUCLEOTIDE SEQUENCE</scope>
</reference>
<name>A0A814TD22_9BILA</name>
<dbReference type="EMBL" id="CAJNOK010003909">
    <property type="protein sequence ID" value="CAF0919219.1"/>
    <property type="molecule type" value="Genomic_DNA"/>
</dbReference>
<dbReference type="AlphaFoldDB" id="A0A814TD22"/>
<dbReference type="OrthoDB" id="10396366at2759"/>
<proteinExistence type="predicted"/>
<evidence type="ECO:0000313" key="2">
    <source>
        <dbReference type="EMBL" id="CAF1157880.1"/>
    </source>
</evidence>
<sequence length="212" mass="23771">MANNEGTKEKWLEVEVCLMNWSDQQKKSSGLLAANEVNMINMMIKVDTGCSELALPKSLVEKLNLDYVDTVLVSSSTDNNVSIKRHGPVIICWNELIAEALAYCMPSLDAALLGVKPLYQFMPDFDRIKNSLKSSIYSFPHKQYHINFNEIDKIIGSDDKIEYFAKEHNVKIHITNEGGSKMVLIICANRLDVDIDQVAQAVAHFAPSLKPI</sequence>
<keyword evidence="5" id="KW-1185">Reference proteome</keyword>
<dbReference type="Proteomes" id="UP000682733">
    <property type="component" value="Unassembled WGS sequence"/>
</dbReference>